<evidence type="ECO:0000313" key="11">
    <source>
        <dbReference type="EMBL" id="KAL1224925.1"/>
    </source>
</evidence>
<evidence type="ECO:0000256" key="2">
    <source>
        <dbReference type="ARBA" id="ARBA00004922"/>
    </source>
</evidence>
<dbReference type="GO" id="GO:0016757">
    <property type="term" value="F:glycosyltransferase activity"/>
    <property type="evidence" value="ECO:0007669"/>
    <property type="project" value="UniProtKB-KW"/>
</dbReference>
<proteinExistence type="predicted"/>
<evidence type="ECO:0000256" key="6">
    <source>
        <dbReference type="ARBA" id="ARBA00022824"/>
    </source>
</evidence>
<accession>A0ABD0ZFD2</accession>
<name>A0ABD0ZFD2_CARAN</name>
<dbReference type="GO" id="GO:0005789">
    <property type="term" value="C:endoplasmic reticulum membrane"/>
    <property type="evidence" value="ECO:0007669"/>
    <property type="project" value="UniProtKB-SubCell"/>
</dbReference>
<dbReference type="AlphaFoldDB" id="A0ABD0ZFD2"/>
<gene>
    <name evidence="10" type="ORF">V5N11_006368</name>
    <name evidence="11" type="ORF">V5N11_027426</name>
</gene>
<keyword evidence="3" id="KW-0328">Glycosyltransferase</keyword>
<comment type="pathway">
    <text evidence="2">Protein modification; protein glycosylation.</text>
</comment>
<dbReference type="PANTHER" id="PTHR13036">
    <property type="entry name" value="BETA1,4 MANNOSYLTRANSFERASE"/>
    <property type="match status" value="1"/>
</dbReference>
<comment type="caution">
    <text evidence="10">The sequence shown here is derived from an EMBL/GenBank/DDBJ whole genome shotgun (WGS) entry which is preliminary data.</text>
</comment>
<evidence type="ECO:0000256" key="1">
    <source>
        <dbReference type="ARBA" id="ARBA00004389"/>
    </source>
</evidence>
<protein>
    <submittedName>
        <fullName evidence="10">UDP-glycosyltransferase TURAN</fullName>
    </submittedName>
</protein>
<dbReference type="EMBL" id="JBANAX010000786">
    <property type="protein sequence ID" value="KAL1193384.1"/>
    <property type="molecule type" value="Genomic_DNA"/>
</dbReference>
<keyword evidence="5" id="KW-0812">Transmembrane</keyword>
<reference evidence="10 12" key="1">
    <citation type="submission" date="2024-04" db="EMBL/GenBank/DDBJ databases">
        <title>Genome assembly C_amara_ONT_v2.</title>
        <authorList>
            <person name="Yant L."/>
            <person name="Moore C."/>
            <person name="Slenker M."/>
        </authorList>
    </citation>
    <scope>NUCLEOTIDE SEQUENCE [LARGE SCALE GENOMIC DNA]</scope>
    <source>
        <tissue evidence="10">Leaf</tissue>
    </source>
</reference>
<evidence type="ECO:0000256" key="3">
    <source>
        <dbReference type="ARBA" id="ARBA00022676"/>
    </source>
</evidence>
<keyword evidence="6" id="KW-0256">Endoplasmic reticulum</keyword>
<evidence type="ECO:0000256" key="8">
    <source>
        <dbReference type="ARBA" id="ARBA00023136"/>
    </source>
</evidence>
<feature type="compositionally biased region" description="Basic and acidic residues" evidence="9">
    <location>
        <begin position="69"/>
        <end position="81"/>
    </location>
</feature>
<evidence type="ECO:0000256" key="4">
    <source>
        <dbReference type="ARBA" id="ARBA00022679"/>
    </source>
</evidence>
<keyword evidence="8" id="KW-0472">Membrane</keyword>
<keyword evidence="4" id="KW-0808">Transferase</keyword>
<evidence type="ECO:0000256" key="9">
    <source>
        <dbReference type="SAM" id="MobiDB-lite"/>
    </source>
</evidence>
<dbReference type="EMBL" id="JBANAX010000043">
    <property type="protein sequence ID" value="KAL1224925.1"/>
    <property type="molecule type" value="Genomic_DNA"/>
</dbReference>
<dbReference type="PANTHER" id="PTHR13036:SF0">
    <property type="entry name" value="CHITOBIOSYLDIPHOSPHODOLICHOL BETA-MANNOSYLTRANSFERASE"/>
    <property type="match status" value="1"/>
</dbReference>
<feature type="region of interest" description="Disordered" evidence="9">
    <location>
        <begin position="69"/>
        <end position="94"/>
    </location>
</feature>
<dbReference type="InterPro" id="IPR026051">
    <property type="entry name" value="ALG1-like"/>
</dbReference>
<evidence type="ECO:0000256" key="5">
    <source>
        <dbReference type="ARBA" id="ARBA00022692"/>
    </source>
</evidence>
<evidence type="ECO:0000256" key="7">
    <source>
        <dbReference type="ARBA" id="ARBA00022989"/>
    </source>
</evidence>
<comment type="subcellular location">
    <subcellularLocation>
        <location evidence="1">Endoplasmic reticulum membrane</location>
        <topology evidence="1">Single-pass membrane protein</topology>
    </subcellularLocation>
</comment>
<organism evidence="10 12">
    <name type="scientific">Cardamine amara subsp. amara</name>
    <dbReference type="NCBI Taxonomy" id="228776"/>
    <lineage>
        <taxon>Eukaryota</taxon>
        <taxon>Viridiplantae</taxon>
        <taxon>Streptophyta</taxon>
        <taxon>Embryophyta</taxon>
        <taxon>Tracheophyta</taxon>
        <taxon>Spermatophyta</taxon>
        <taxon>Magnoliopsida</taxon>
        <taxon>eudicotyledons</taxon>
        <taxon>Gunneridae</taxon>
        <taxon>Pentapetalae</taxon>
        <taxon>rosids</taxon>
        <taxon>malvids</taxon>
        <taxon>Brassicales</taxon>
        <taxon>Brassicaceae</taxon>
        <taxon>Cardamineae</taxon>
        <taxon>Cardamine</taxon>
    </lineage>
</organism>
<evidence type="ECO:0000313" key="10">
    <source>
        <dbReference type="EMBL" id="KAL1193384.1"/>
    </source>
</evidence>
<sequence length="94" mass="10983">MYQKEVIQPKYLYPNLLFIVTGKGLVKEMYEEKIKQLNLKHVVFRTLWLTAEDLPIAFRFYRSSLSPSRMKDETCLGDKSDGAQSPLSPPFIHF</sequence>
<keyword evidence="12" id="KW-1185">Reference proteome</keyword>
<keyword evidence="7" id="KW-1133">Transmembrane helix</keyword>
<dbReference type="Proteomes" id="UP001558713">
    <property type="component" value="Unassembled WGS sequence"/>
</dbReference>
<evidence type="ECO:0000313" key="12">
    <source>
        <dbReference type="Proteomes" id="UP001558713"/>
    </source>
</evidence>